<dbReference type="KEGG" id="smac:SMDB11_4429"/>
<reference evidence="3 4" key="1">
    <citation type="submission" date="2013-06" db="EMBL/GenBank/DDBJ databases">
        <authorList>
            <person name="Aslett M."/>
        </authorList>
    </citation>
    <scope>NUCLEOTIDE SEQUENCE [LARGE SCALE GENOMIC DNA]</scope>
    <source>
        <strain evidence="3 4">Db11</strain>
    </source>
</reference>
<reference evidence="4" key="2">
    <citation type="submission" date="2013-11" db="EMBL/GenBank/DDBJ databases">
        <title>Genome sequences of clinical and environmental isolates of Serratia marcescens.</title>
        <authorList>
            <person name="Iguchi A."/>
            <person name="Komatsu H."/>
            <person name="Nagaya Y."/>
            <person name="Ogura Y."/>
            <person name="Katsura K."/>
            <person name="Kurokawa K."/>
            <person name="Ooka T."/>
            <person name="Hattori M."/>
            <person name="Gotoh N."/>
            <person name="Thomson N."/>
            <person name="Hayashi T."/>
        </authorList>
    </citation>
    <scope>NUCLEOTIDE SEQUENCE [LARGE SCALE GENOMIC DNA]</scope>
    <source>
        <strain evidence="4">Db11</strain>
    </source>
</reference>
<evidence type="ECO:0000259" key="2">
    <source>
        <dbReference type="Pfam" id="PF24223"/>
    </source>
</evidence>
<dbReference type="Pfam" id="PF24223">
    <property type="entry name" value="MrpH_C"/>
    <property type="match status" value="1"/>
</dbReference>
<dbReference type="Proteomes" id="UP000018979">
    <property type="component" value="Chromosome I"/>
</dbReference>
<feature type="chain" id="PRO_5044846378" evidence="1">
    <location>
        <begin position="21"/>
        <end position="287"/>
    </location>
</feature>
<reference evidence="3 4" key="3">
    <citation type="journal article" date="2014" name="Genome Biol. Evol.">
        <title>Genome evolution and plasticity of Serratia marcescens, an important multidrug-resistant nosocomial pathogen.</title>
        <authorList>
            <person name="Iguchi A."/>
            <person name="Nagaya Y."/>
            <person name="Pradel E."/>
            <person name="Ooka T."/>
            <person name="Ogura Y."/>
            <person name="Katsura K."/>
            <person name="Kurokawa K."/>
            <person name="Oshima K."/>
            <person name="Hattori M."/>
            <person name="Parkhill J."/>
            <person name="Sebaihia M."/>
            <person name="Coulthurst S.J."/>
            <person name="Gotoh N."/>
            <person name="Thomson N.R."/>
            <person name="Ewbank J.J."/>
            <person name="Hayashi T."/>
        </authorList>
    </citation>
    <scope>NUCLEOTIDE SEQUENCE [LARGE SCALE GENOMIC DNA]</scope>
    <source>
        <strain evidence="3 4">Db11</strain>
    </source>
</reference>
<keyword evidence="1" id="KW-0732">Signal</keyword>
<evidence type="ECO:0000313" key="3">
    <source>
        <dbReference type="EMBL" id="CDG14989.1"/>
    </source>
</evidence>
<feature type="signal peptide" evidence="1">
    <location>
        <begin position="1"/>
        <end position="20"/>
    </location>
</feature>
<dbReference type="InterPro" id="IPR057010">
    <property type="entry name" value="MrpH_C"/>
</dbReference>
<organism evidence="3 4">
    <name type="scientific">Serratia marcescens subsp. marcescens Db11</name>
    <dbReference type="NCBI Taxonomy" id="273526"/>
    <lineage>
        <taxon>Bacteria</taxon>
        <taxon>Pseudomonadati</taxon>
        <taxon>Pseudomonadota</taxon>
        <taxon>Gammaproteobacteria</taxon>
        <taxon>Enterobacterales</taxon>
        <taxon>Yersiniaceae</taxon>
        <taxon>Serratia</taxon>
    </lineage>
</organism>
<protein>
    <submittedName>
        <fullName evidence="3">Exported protein</fullName>
    </submittedName>
</protein>
<proteinExistence type="predicted"/>
<evidence type="ECO:0000256" key="1">
    <source>
        <dbReference type="SAM" id="SignalP"/>
    </source>
</evidence>
<sequence>MKSALLFLIVFFCSVSTANAAYHNATTIIRKGEIPGSFLVTTTLHDIGQIPDRNLCYGITTNTCGYAFVIYPIMSTGAVASPMLLQSLVNRDPPNICSYSTCNTSLASATTLLDLVPLMKHRGAFGNTKTELLRPWFTLIGFKSCLYFSYTTSIGNGSSGRFDCSELIPLTTSCDILDTDALVNFGTFGNDVVSRQASGSFKINCSGDSSVRVKFASNVTNMSLSQDGKLTASLKVRNSTPGENSLESFVNVLAGTQEIFIDGDLKNNNTSHTGPFSASVVLIVEVA</sequence>
<feature type="domain" description="Fimbrial adhesin MrpH C-terminal" evidence="2">
    <location>
        <begin position="174"/>
        <end position="285"/>
    </location>
</feature>
<name>A0ABC9IR35_SERMA</name>
<dbReference type="EMBL" id="HG326223">
    <property type="protein sequence ID" value="CDG14989.1"/>
    <property type="molecule type" value="Genomic_DNA"/>
</dbReference>
<dbReference type="AlphaFoldDB" id="A0ABC9IR35"/>
<evidence type="ECO:0000313" key="4">
    <source>
        <dbReference type="Proteomes" id="UP000018979"/>
    </source>
</evidence>
<gene>
    <name evidence="3" type="ORF">SMDB11_4429</name>
</gene>
<dbReference type="Gene3D" id="2.60.40.1090">
    <property type="entry name" value="Fimbrial-type adhesion domain"/>
    <property type="match status" value="1"/>
</dbReference>
<accession>A0ABC9IR35</accession>
<dbReference type="InterPro" id="IPR036937">
    <property type="entry name" value="Adhesion_dom_fimbrial_sf"/>
</dbReference>